<protein>
    <submittedName>
        <fullName evidence="2">Uncharacterized protein</fullName>
    </submittedName>
</protein>
<organism evidence="2">
    <name type="scientific">viral metagenome</name>
    <dbReference type="NCBI Taxonomy" id="1070528"/>
    <lineage>
        <taxon>unclassified sequences</taxon>
        <taxon>metagenomes</taxon>
        <taxon>organismal metagenomes</taxon>
    </lineage>
</organism>
<evidence type="ECO:0000256" key="1">
    <source>
        <dbReference type="SAM" id="Coils"/>
    </source>
</evidence>
<evidence type="ECO:0000313" key="2">
    <source>
        <dbReference type="EMBL" id="QHS86222.1"/>
    </source>
</evidence>
<reference evidence="2" key="1">
    <citation type="journal article" date="2020" name="Nature">
        <title>Giant virus diversity and host interactions through global metagenomics.</title>
        <authorList>
            <person name="Schulz F."/>
            <person name="Roux S."/>
            <person name="Paez-Espino D."/>
            <person name="Jungbluth S."/>
            <person name="Walsh D.A."/>
            <person name="Denef V.J."/>
            <person name="McMahon K.D."/>
            <person name="Konstantinidis K.T."/>
            <person name="Eloe-Fadrosh E.A."/>
            <person name="Kyrpides N.C."/>
            <person name="Woyke T."/>
        </authorList>
    </citation>
    <scope>NUCLEOTIDE SEQUENCE</scope>
    <source>
        <strain evidence="2">GVMAG-M-3300009187-29</strain>
    </source>
</reference>
<accession>A0A6C0B2D7</accession>
<sequence>MSAFEKKTLDNGKPNPKYIDLCDEDQPIAGQKFACLSFVSPEKILQKREIYLFDEFVKQWDFSKSMEKFNEFLQFMSFKYNLRVDDVMKNFDEFKTEEFEKLKAASTNDDYKNFLDKHEDKLNEQFNRDHAFQTSVRGLKLRGVFPTQEEAEMKCKKLRDMDPHHDIFVGPVGMWIPWDPDAYKTGRMEFMEEQLNALHKSKLENEEKAKQEFDRRVKESKKKAIEDNIKLAAKSGNVLTQTMDEEGNLVGVKERINFEEREVADEEGIKLHNEEVIKKALEANENLPVD</sequence>
<keyword evidence="1" id="KW-0175">Coiled coil</keyword>
<name>A0A6C0B2D7_9ZZZZ</name>
<proteinExistence type="predicted"/>
<dbReference type="AlphaFoldDB" id="A0A6C0B2D7"/>
<dbReference type="EMBL" id="MN739052">
    <property type="protein sequence ID" value="QHS86222.1"/>
    <property type="molecule type" value="Genomic_DNA"/>
</dbReference>
<dbReference type="InterPro" id="IPR043872">
    <property type="entry name" value="DUF5832"/>
</dbReference>
<dbReference type="Pfam" id="PF19150">
    <property type="entry name" value="DUF5832"/>
    <property type="match status" value="1"/>
</dbReference>
<feature type="coiled-coil region" evidence="1">
    <location>
        <begin position="188"/>
        <end position="223"/>
    </location>
</feature>